<evidence type="ECO:0000256" key="6">
    <source>
        <dbReference type="PIRSR" id="PIRSR607702-1"/>
    </source>
</evidence>
<dbReference type="InterPro" id="IPR007702">
    <property type="entry name" value="Janus"/>
</dbReference>
<dbReference type="SUPFAM" id="SSF143724">
    <property type="entry name" value="PHP14-like"/>
    <property type="match status" value="1"/>
</dbReference>
<dbReference type="RefSeq" id="XP_008207471.1">
    <property type="nucleotide sequence ID" value="XM_008209249.4"/>
</dbReference>
<reference evidence="8" key="1">
    <citation type="submission" date="2021-01" db="UniProtKB">
        <authorList>
            <consortium name="EnsemblMetazoa"/>
        </authorList>
    </citation>
    <scope>IDENTIFICATION</scope>
</reference>
<dbReference type="OrthoDB" id="10249612at2759"/>
<feature type="binding site" evidence="7">
    <location>
        <position position="49"/>
    </location>
    <ligand>
        <name>substrate</name>
    </ligand>
</feature>
<dbReference type="FunCoup" id="A0A7M7HBV4">
    <property type="interactions" value="1226"/>
</dbReference>
<keyword evidence="3" id="KW-0221">Differentiation</keyword>
<dbReference type="GO" id="GO:0101006">
    <property type="term" value="F:protein histidine phosphatase activity"/>
    <property type="evidence" value="ECO:0007669"/>
    <property type="project" value="TreeGrafter"/>
</dbReference>
<dbReference type="FunFam" id="3.50.20.20:FF:000001">
    <property type="entry name" value="14 kDa phosphohistidine phosphatase"/>
    <property type="match status" value="1"/>
</dbReference>
<dbReference type="PANTHER" id="PTHR12258">
    <property type="entry name" value="JANUS-A/JANUS-B"/>
    <property type="match status" value="1"/>
</dbReference>
<dbReference type="Gene3D" id="3.50.20.20">
    <property type="entry name" value="Janus/Ocnus"/>
    <property type="match status" value="1"/>
</dbReference>
<comment type="similarity">
    <text evidence="2">Belongs to the janus family.</text>
</comment>
<comment type="function">
    <text evidence="1">JanA and janB regulate somatic sex differentiation.</text>
</comment>
<dbReference type="SMR" id="A0A7M7HBV4"/>
<dbReference type="EnsemblMetazoa" id="XM_008209249">
    <property type="protein sequence ID" value="XP_008207471"/>
    <property type="gene ID" value="LOC103316255"/>
</dbReference>
<dbReference type="GO" id="GO:0007548">
    <property type="term" value="P:sex differentiation"/>
    <property type="evidence" value="ECO:0007669"/>
    <property type="project" value="UniProtKB-KW"/>
</dbReference>
<protein>
    <recommendedName>
        <fullName evidence="5">Sex-regulated protein janus-A</fullName>
    </recommendedName>
</protein>
<evidence type="ECO:0000256" key="3">
    <source>
        <dbReference type="ARBA" id="ARBA00022782"/>
    </source>
</evidence>
<evidence type="ECO:0000256" key="5">
    <source>
        <dbReference type="ARBA" id="ARBA00068494"/>
    </source>
</evidence>
<dbReference type="Proteomes" id="UP000002358">
    <property type="component" value="Chromosome 2"/>
</dbReference>
<dbReference type="AlphaFoldDB" id="A0A7M7HBV4"/>
<organism evidence="8 9">
    <name type="scientific">Nasonia vitripennis</name>
    <name type="common">Parasitic wasp</name>
    <dbReference type="NCBI Taxonomy" id="7425"/>
    <lineage>
        <taxon>Eukaryota</taxon>
        <taxon>Metazoa</taxon>
        <taxon>Ecdysozoa</taxon>
        <taxon>Arthropoda</taxon>
        <taxon>Hexapoda</taxon>
        <taxon>Insecta</taxon>
        <taxon>Pterygota</taxon>
        <taxon>Neoptera</taxon>
        <taxon>Endopterygota</taxon>
        <taxon>Hymenoptera</taxon>
        <taxon>Apocrita</taxon>
        <taxon>Proctotrupomorpha</taxon>
        <taxon>Chalcidoidea</taxon>
        <taxon>Pteromalidae</taxon>
        <taxon>Pteromalinae</taxon>
        <taxon>Nasonia</taxon>
    </lineage>
</organism>
<evidence type="ECO:0000256" key="1">
    <source>
        <dbReference type="ARBA" id="ARBA00002508"/>
    </source>
</evidence>
<keyword evidence="9" id="KW-1185">Reference proteome</keyword>
<dbReference type="GO" id="GO:0005829">
    <property type="term" value="C:cytosol"/>
    <property type="evidence" value="ECO:0007669"/>
    <property type="project" value="TreeGrafter"/>
</dbReference>
<sequence>MCSLRSVLVRFTRQSVRQAVNISKRRFSKMSETLNKVEEIDIDSDGVFKYILIEVKEKGKNDNVKKIVRGYARCHWHADIFDETEAVLKKISPNLKANCVGGGRIQHDAADKKLKVYGYSQGFGKADHEVSVSILKKKYSDYDITWSDEGY</sequence>
<evidence type="ECO:0000313" key="9">
    <source>
        <dbReference type="Proteomes" id="UP000002358"/>
    </source>
</evidence>
<dbReference type="KEGG" id="nvi:103316255"/>
<dbReference type="PANTHER" id="PTHR12258:SF5">
    <property type="entry name" value="BCDNA.GH02250-RELATED"/>
    <property type="match status" value="1"/>
</dbReference>
<proteinExistence type="inferred from homology"/>
<dbReference type="GO" id="GO:0030154">
    <property type="term" value="P:cell differentiation"/>
    <property type="evidence" value="ECO:0007669"/>
    <property type="project" value="UniProtKB-KW"/>
</dbReference>
<name>A0A7M7HBV4_NASVI</name>
<dbReference type="InParanoid" id="A0A7M7HBV4"/>
<dbReference type="GeneID" id="103316255"/>
<evidence type="ECO:0000256" key="7">
    <source>
        <dbReference type="PIRSR" id="PIRSR607702-2"/>
    </source>
</evidence>
<evidence type="ECO:0000256" key="4">
    <source>
        <dbReference type="ARBA" id="ARBA00022928"/>
    </source>
</evidence>
<accession>A0A7M7HBV4</accession>
<evidence type="ECO:0000313" key="8">
    <source>
        <dbReference type="EnsemblMetazoa" id="XP_008207471"/>
    </source>
</evidence>
<keyword evidence="4" id="KW-0726">Sexual differentiation</keyword>
<feature type="active site" description="Proton acceptor" evidence="6">
    <location>
        <position position="77"/>
    </location>
</feature>
<evidence type="ECO:0000256" key="2">
    <source>
        <dbReference type="ARBA" id="ARBA00010971"/>
    </source>
</evidence>
<dbReference type="InterPro" id="IPR038596">
    <property type="entry name" value="Janus_sf"/>
</dbReference>
<dbReference type="Pfam" id="PF05005">
    <property type="entry name" value="Ocnus"/>
    <property type="match status" value="1"/>
</dbReference>